<dbReference type="Pfam" id="PF00875">
    <property type="entry name" value="DNA_photolyase"/>
    <property type="match status" value="1"/>
</dbReference>
<keyword evidence="2" id="KW-0285">Flavoprotein</keyword>
<evidence type="ECO:0000313" key="5">
    <source>
        <dbReference type="Proteomes" id="UP000734854"/>
    </source>
</evidence>
<dbReference type="PANTHER" id="PTHR11455:SF2">
    <property type="entry name" value="BLUE-LIGHT PHOTORECEPTOR PHR2"/>
    <property type="match status" value="1"/>
</dbReference>
<sequence length="450" mass="49290">MTKGEYVHPHYPHENQEELPTANLPLASLSLSLSLFSPFPKPCSVVPSPSHVKFNVPSQVSSLSISLFPPPAKSSSKLSAPSNISNSLLLSPSPFLRRRPTDPSAAAAARRCTIVWFRADLRLHDNEPLSAANADSLSILPVFLFDPRDFGRSPSGFDRTGPYRARFLIDSVAELRQGLRRRGSDLVVRIGRPEVVLPELARAAGADAVYSHREVSHDEARAEERVAAAMEAEGVEVKYFWGSTLYHIDDLPFKLEHMPTNYGGFREKVKVLTVRKTIETPEEVKGVPSRGNIEPGDIPSLQDLGLNPAPTMSQDGKPIMSASLVGGETEALERLKKFAIECRTETSRGNMENSRNSIFGANFSCKISPWLAMGCLSPRLMFEELKKTANRTVSTASSAKSGGLNSPDSGMNWLMFELLWRDFFRFITKKYSSAKKGAAAPATACTGALV</sequence>
<dbReference type="Gene3D" id="1.25.40.80">
    <property type="match status" value="1"/>
</dbReference>
<dbReference type="InterPro" id="IPR002081">
    <property type="entry name" value="Cryptochrome/DNA_photolyase_1"/>
</dbReference>
<dbReference type="GO" id="GO:0003677">
    <property type="term" value="F:DNA binding"/>
    <property type="evidence" value="ECO:0007669"/>
    <property type="project" value="TreeGrafter"/>
</dbReference>
<protein>
    <recommendedName>
        <fullName evidence="3">Photolyase/cryptochrome alpha/beta domain-containing protein</fullName>
    </recommendedName>
</protein>
<feature type="binding site" evidence="2">
    <location>
        <begin position="417"/>
        <end position="424"/>
    </location>
    <ligand>
        <name>FAD</name>
        <dbReference type="ChEBI" id="CHEBI:57692"/>
    </ligand>
</feature>
<name>A0A8J5FIF1_ZINOF</name>
<dbReference type="GO" id="GO:0000719">
    <property type="term" value="P:photoreactive repair"/>
    <property type="evidence" value="ECO:0007669"/>
    <property type="project" value="TreeGrafter"/>
</dbReference>
<reference evidence="4 5" key="1">
    <citation type="submission" date="2020-08" db="EMBL/GenBank/DDBJ databases">
        <title>Plant Genome Project.</title>
        <authorList>
            <person name="Zhang R.-G."/>
        </authorList>
    </citation>
    <scope>NUCLEOTIDE SEQUENCE [LARGE SCALE GENOMIC DNA]</scope>
    <source>
        <tissue evidence="4">Rhizome</tissue>
    </source>
</reference>
<dbReference type="InterPro" id="IPR006050">
    <property type="entry name" value="DNA_photolyase_N"/>
</dbReference>
<dbReference type="PANTHER" id="PTHR11455">
    <property type="entry name" value="CRYPTOCHROME"/>
    <property type="match status" value="1"/>
</dbReference>
<organism evidence="4 5">
    <name type="scientific">Zingiber officinale</name>
    <name type="common">Ginger</name>
    <name type="synonym">Amomum zingiber</name>
    <dbReference type="NCBI Taxonomy" id="94328"/>
    <lineage>
        <taxon>Eukaryota</taxon>
        <taxon>Viridiplantae</taxon>
        <taxon>Streptophyta</taxon>
        <taxon>Embryophyta</taxon>
        <taxon>Tracheophyta</taxon>
        <taxon>Spermatophyta</taxon>
        <taxon>Magnoliopsida</taxon>
        <taxon>Liliopsida</taxon>
        <taxon>Zingiberales</taxon>
        <taxon>Zingiberaceae</taxon>
        <taxon>Zingiber</taxon>
    </lineage>
</organism>
<feature type="binding site" evidence="2">
    <location>
        <begin position="364"/>
        <end position="368"/>
    </location>
    <ligand>
        <name>FAD</name>
        <dbReference type="ChEBI" id="CHEBI:57692"/>
    </ligand>
</feature>
<proteinExistence type="inferred from homology"/>
<dbReference type="GO" id="GO:0071949">
    <property type="term" value="F:FAD binding"/>
    <property type="evidence" value="ECO:0007669"/>
    <property type="project" value="TreeGrafter"/>
</dbReference>
<accession>A0A8J5FIF1</accession>
<dbReference type="InterPro" id="IPR036155">
    <property type="entry name" value="Crypto/Photolyase_N_sf"/>
</dbReference>
<dbReference type="AlphaFoldDB" id="A0A8J5FIF1"/>
<comment type="cofactor">
    <cofactor evidence="2">
        <name>FAD</name>
        <dbReference type="ChEBI" id="CHEBI:57692"/>
    </cofactor>
    <text evidence="2">Binds 1 FAD per subunit.</text>
</comment>
<dbReference type="InterPro" id="IPR036134">
    <property type="entry name" value="Crypto/Photolyase_FAD-like_sf"/>
</dbReference>
<feature type="domain" description="Photolyase/cryptochrome alpha/beta" evidence="3">
    <location>
        <begin position="111"/>
        <end position="245"/>
    </location>
</feature>
<dbReference type="PROSITE" id="PS51645">
    <property type="entry name" value="PHR_CRY_ALPHA_BETA"/>
    <property type="match status" value="1"/>
</dbReference>
<dbReference type="SUPFAM" id="SSF52425">
    <property type="entry name" value="Cryptochrome/photolyase, N-terminal domain"/>
    <property type="match status" value="1"/>
</dbReference>
<dbReference type="Proteomes" id="UP000734854">
    <property type="component" value="Unassembled WGS sequence"/>
</dbReference>
<comment type="caution">
    <text evidence="4">The sequence shown here is derived from an EMBL/GenBank/DDBJ whole genome shotgun (WGS) entry which is preliminary data.</text>
</comment>
<evidence type="ECO:0000259" key="3">
    <source>
        <dbReference type="PROSITE" id="PS51645"/>
    </source>
</evidence>
<keyword evidence="2" id="KW-0274">FAD</keyword>
<keyword evidence="5" id="KW-1185">Reference proteome</keyword>
<dbReference type="InterPro" id="IPR014729">
    <property type="entry name" value="Rossmann-like_a/b/a_fold"/>
</dbReference>
<dbReference type="SUPFAM" id="SSF48173">
    <property type="entry name" value="Cryptochrome/photolyase FAD-binding domain"/>
    <property type="match status" value="1"/>
</dbReference>
<dbReference type="GO" id="GO:0003904">
    <property type="term" value="F:deoxyribodipyrimidine photo-lyase activity"/>
    <property type="evidence" value="ECO:0007669"/>
    <property type="project" value="TreeGrafter"/>
</dbReference>
<dbReference type="Gene3D" id="3.40.50.620">
    <property type="entry name" value="HUPs"/>
    <property type="match status" value="1"/>
</dbReference>
<evidence type="ECO:0000256" key="1">
    <source>
        <dbReference type="ARBA" id="ARBA00005862"/>
    </source>
</evidence>
<evidence type="ECO:0000256" key="2">
    <source>
        <dbReference type="PIRSR" id="PIRSR602081-1"/>
    </source>
</evidence>
<comment type="similarity">
    <text evidence="1">Belongs to the DNA photolyase class-1 family.</text>
</comment>
<evidence type="ECO:0000313" key="4">
    <source>
        <dbReference type="EMBL" id="KAG6487981.1"/>
    </source>
</evidence>
<gene>
    <name evidence="4" type="ORF">ZIOFF_056739</name>
</gene>
<dbReference type="EMBL" id="JACMSC010000015">
    <property type="protein sequence ID" value="KAG6487981.1"/>
    <property type="molecule type" value="Genomic_DNA"/>
</dbReference>